<dbReference type="AlphaFoldDB" id="A0A6P8H868"/>
<dbReference type="SUPFAM" id="SSF52087">
    <property type="entry name" value="CRAL/TRIO domain"/>
    <property type="match status" value="1"/>
</dbReference>
<proteinExistence type="predicted"/>
<dbReference type="InterPro" id="IPR001251">
    <property type="entry name" value="CRAL-TRIO_dom"/>
</dbReference>
<sequence length="372" mass="42404">MTKGDMPTQQNTIQMPGEDILLSQAAVLPGGFDKSRHPVIILPPSQYPNLFQLRKKDVLQLLRYLTHLSRVWFSSQGIAVLADLTSADQEVVSLVLGLIHKLQASVGKIKVLYLILPENRSTKKHLAKEIQKLQKEGACHFQITLLRNTSDLQTYIDQSQLLAYFGGTLAYNHKAWVKLQMRLEDLDKLVENILAQLPQTLEKLNSLQRQVTSSLRANEDVKVQQVETKKSLIRKDLYLDEALKEADALLEYMNNPHLDGFFSLMSRQAVFKPMMSGVPLNYTKLLKAKRKLDNATKDCEVGLGTEGELPNVVLLENEMKKIISWIDLKGRSYLNSQTDVPETLREAQHLPIKFDREIYKQAKYAGWFFQTS</sequence>
<keyword evidence="1" id="KW-0344">Guanine-nucleotide releasing factor</keyword>
<name>A0A6P8H868_ACTTE</name>
<reference evidence="4" key="1">
    <citation type="submission" date="2025-08" db="UniProtKB">
        <authorList>
            <consortium name="RefSeq"/>
        </authorList>
    </citation>
    <scope>IDENTIFICATION</scope>
    <source>
        <tissue evidence="4">Tentacle</tissue>
    </source>
</reference>
<dbReference type="PANTHER" id="PTHR22826:SF117">
    <property type="entry name" value="PLECKSTRIN HOMOLOGY DOMAIN-CONTAINING FAMILY G MEMBER 4B-RELATED"/>
    <property type="match status" value="1"/>
</dbReference>
<dbReference type="GO" id="GO:0019898">
    <property type="term" value="C:extrinsic component of membrane"/>
    <property type="evidence" value="ECO:0007669"/>
    <property type="project" value="TreeGrafter"/>
</dbReference>
<dbReference type="KEGG" id="aten:116288752"/>
<dbReference type="RefSeq" id="XP_031551438.1">
    <property type="nucleotide sequence ID" value="XM_031695578.1"/>
</dbReference>
<dbReference type="GO" id="GO:0007411">
    <property type="term" value="P:axon guidance"/>
    <property type="evidence" value="ECO:0007669"/>
    <property type="project" value="TreeGrafter"/>
</dbReference>
<dbReference type="PANTHER" id="PTHR22826">
    <property type="entry name" value="RHO GUANINE EXCHANGE FACTOR-RELATED"/>
    <property type="match status" value="1"/>
</dbReference>
<evidence type="ECO:0000313" key="3">
    <source>
        <dbReference type="Proteomes" id="UP000515163"/>
    </source>
</evidence>
<dbReference type="GO" id="GO:0005886">
    <property type="term" value="C:plasma membrane"/>
    <property type="evidence" value="ECO:0007669"/>
    <property type="project" value="TreeGrafter"/>
</dbReference>
<accession>A0A6P8H868</accession>
<dbReference type="GeneID" id="116288752"/>
<dbReference type="InterPro" id="IPR036865">
    <property type="entry name" value="CRAL-TRIO_dom_sf"/>
</dbReference>
<gene>
    <name evidence="4" type="primary">LOC116288752</name>
</gene>
<keyword evidence="3" id="KW-1185">Reference proteome</keyword>
<dbReference type="InParanoid" id="A0A6P8H868"/>
<organism evidence="3 4">
    <name type="scientific">Actinia tenebrosa</name>
    <name type="common">Australian red waratah sea anemone</name>
    <dbReference type="NCBI Taxonomy" id="6105"/>
    <lineage>
        <taxon>Eukaryota</taxon>
        <taxon>Metazoa</taxon>
        <taxon>Cnidaria</taxon>
        <taxon>Anthozoa</taxon>
        <taxon>Hexacorallia</taxon>
        <taxon>Actiniaria</taxon>
        <taxon>Actiniidae</taxon>
        <taxon>Actinia</taxon>
    </lineage>
</organism>
<protein>
    <submittedName>
        <fullName evidence="4">Probable guanine nucleotide exchange factor MCF2L2</fullName>
    </submittedName>
</protein>
<dbReference type="Pfam" id="PF13716">
    <property type="entry name" value="CRAL_TRIO_2"/>
    <property type="match status" value="1"/>
</dbReference>
<dbReference type="InterPro" id="IPR051336">
    <property type="entry name" value="RhoGEF_Guanine_NuclExch_SF"/>
</dbReference>
<evidence type="ECO:0000259" key="2">
    <source>
        <dbReference type="Pfam" id="PF13716"/>
    </source>
</evidence>
<dbReference type="Proteomes" id="UP000515163">
    <property type="component" value="Unplaced"/>
</dbReference>
<feature type="domain" description="CRAL-TRIO" evidence="2">
    <location>
        <begin position="37"/>
        <end position="173"/>
    </location>
</feature>
<evidence type="ECO:0000256" key="1">
    <source>
        <dbReference type="ARBA" id="ARBA00022658"/>
    </source>
</evidence>
<dbReference type="GO" id="GO:0005737">
    <property type="term" value="C:cytoplasm"/>
    <property type="evidence" value="ECO:0007669"/>
    <property type="project" value="TreeGrafter"/>
</dbReference>
<dbReference type="GO" id="GO:0005085">
    <property type="term" value="F:guanyl-nucleotide exchange factor activity"/>
    <property type="evidence" value="ECO:0007669"/>
    <property type="project" value="UniProtKB-KW"/>
</dbReference>
<evidence type="ECO:0000313" key="4">
    <source>
        <dbReference type="RefSeq" id="XP_031551438.1"/>
    </source>
</evidence>
<dbReference type="OrthoDB" id="2152335at2759"/>